<name>A0ABM3V4W6_MUSDO</name>
<keyword evidence="1" id="KW-1185">Reference proteome</keyword>
<reference evidence="2" key="1">
    <citation type="submission" date="2025-08" db="UniProtKB">
        <authorList>
            <consortium name="RefSeq"/>
        </authorList>
    </citation>
    <scope>IDENTIFICATION</scope>
    <source>
        <strain evidence="2">Aabys</strain>
        <tissue evidence="2">Whole body</tissue>
    </source>
</reference>
<accession>A0ABM3V4W6</accession>
<gene>
    <name evidence="2" type="primary">LOC131803479</name>
</gene>
<sequence length="76" mass="9249">MVGQHKRRFNAPIIDNVAIVIVGDEIHHRLSKLETYKSFNSKNYYTYTLMIRRNEKNHLLKFRRLFQQYVVVMYVC</sequence>
<dbReference type="GeneID" id="131803479"/>
<evidence type="ECO:0000313" key="1">
    <source>
        <dbReference type="Proteomes" id="UP001652621"/>
    </source>
</evidence>
<dbReference type="Proteomes" id="UP001652621">
    <property type="component" value="Unplaced"/>
</dbReference>
<evidence type="ECO:0000313" key="2">
    <source>
        <dbReference type="RefSeq" id="XP_058980822.1"/>
    </source>
</evidence>
<dbReference type="RefSeq" id="XP_058980822.1">
    <property type="nucleotide sequence ID" value="XM_059124839.1"/>
</dbReference>
<proteinExistence type="predicted"/>
<organism evidence="1 2">
    <name type="scientific">Musca domestica</name>
    <name type="common">House fly</name>
    <dbReference type="NCBI Taxonomy" id="7370"/>
    <lineage>
        <taxon>Eukaryota</taxon>
        <taxon>Metazoa</taxon>
        <taxon>Ecdysozoa</taxon>
        <taxon>Arthropoda</taxon>
        <taxon>Hexapoda</taxon>
        <taxon>Insecta</taxon>
        <taxon>Pterygota</taxon>
        <taxon>Neoptera</taxon>
        <taxon>Endopterygota</taxon>
        <taxon>Diptera</taxon>
        <taxon>Brachycera</taxon>
        <taxon>Muscomorpha</taxon>
        <taxon>Muscoidea</taxon>
        <taxon>Muscidae</taxon>
        <taxon>Musca</taxon>
    </lineage>
</organism>
<protein>
    <submittedName>
        <fullName evidence="2">Uncharacterized protein LOC131803479</fullName>
    </submittedName>
</protein>